<dbReference type="Proteomes" id="UP000276128">
    <property type="component" value="Unassembled WGS sequence"/>
</dbReference>
<dbReference type="GO" id="GO:0016853">
    <property type="term" value="F:isomerase activity"/>
    <property type="evidence" value="ECO:0007669"/>
    <property type="project" value="UniProtKB-KW"/>
</dbReference>
<organism evidence="2 3">
    <name type="scientific">Paenibacillus whitsoniae</name>
    <dbReference type="NCBI Taxonomy" id="2496558"/>
    <lineage>
        <taxon>Bacteria</taxon>
        <taxon>Bacillati</taxon>
        <taxon>Bacillota</taxon>
        <taxon>Bacilli</taxon>
        <taxon>Bacillales</taxon>
        <taxon>Paenibacillaceae</taxon>
        <taxon>Paenibacillus</taxon>
    </lineage>
</organism>
<dbReference type="SUPFAM" id="SSF51658">
    <property type="entry name" value="Xylose isomerase-like"/>
    <property type="match status" value="1"/>
</dbReference>
<sequence>MSYLSVSTWSLHRLLGPLRWTVWNPETRMHEVKEQDQPQILSLLELPQEAARRGYQALELCHFHFPSTDDGYLHDLRERFAAARISLDTILLDYGDLTHPDEVRRAADYAFMQEWIRLAAKCGSKRIRIIAGEASPSDEASLQLSAHSLRSLGEYGERIGVQVVTENFKSLLSTGANCLTVMEQAAGQVAMITDFGNYHGPLKYEEIAATTPYSRSIHVKPHYDEAGRPDEAELRQCLDSVHASGYDGAYVLIYDGPGDMWEGLERVRRIVGPYLGAGGA</sequence>
<evidence type="ECO:0000313" key="3">
    <source>
        <dbReference type="Proteomes" id="UP000276128"/>
    </source>
</evidence>
<keyword evidence="2" id="KW-0413">Isomerase</keyword>
<protein>
    <submittedName>
        <fullName evidence="2">Sugar phosphate isomerase/epimerase</fullName>
    </submittedName>
</protein>
<dbReference type="PANTHER" id="PTHR12110:SF53">
    <property type="entry name" value="BLR5974 PROTEIN"/>
    <property type="match status" value="1"/>
</dbReference>
<name>A0A430JLC0_9BACL</name>
<dbReference type="InterPro" id="IPR050312">
    <property type="entry name" value="IolE/XylAMocC-like"/>
</dbReference>
<dbReference type="OrthoDB" id="9794305at2"/>
<accession>A0A430JLC0</accession>
<gene>
    <name evidence="2" type="ORF">EJQ19_00300</name>
</gene>
<evidence type="ECO:0000259" key="1">
    <source>
        <dbReference type="Pfam" id="PF01261"/>
    </source>
</evidence>
<dbReference type="AlphaFoldDB" id="A0A430JLC0"/>
<dbReference type="InterPro" id="IPR036237">
    <property type="entry name" value="Xyl_isomerase-like_sf"/>
</dbReference>
<dbReference type="EMBL" id="RXHU01000002">
    <property type="protein sequence ID" value="RTE11786.1"/>
    <property type="molecule type" value="Genomic_DNA"/>
</dbReference>
<dbReference type="PANTHER" id="PTHR12110">
    <property type="entry name" value="HYDROXYPYRUVATE ISOMERASE"/>
    <property type="match status" value="1"/>
</dbReference>
<keyword evidence="3" id="KW-1185">Reference proteome</keyword>
<dbReference type="InterPro" id="IPR013022">
    <property type="entry name" value="Xyl_isomerase-like_TIM-brl"/>
</dbReference>
<feature type="domain" description="Xylose isomerase-like TIM barrel" evidence="1">
    <location>
        <begin position="48"/>
        <end position="255"/>
    </location>
</feature>
<dbReference type="Gene3D" id="3.20.20.150">
    <property type="entry name" value="Divalent-metal-dependent TIM barrel enzymes"/>
    <property type="match status" value="1"/>
</dbReference>
<reference evidence="2 3" key="1">
    <citation type="submission" date="2018-12" db="EMBL/GenBank/DDBJ databases">
        <title>Bacillus ochoae sp. nov., Paenibacillus whitsoniae sp. nov., Paenibacillus spiritus sp. nov. Isolated from the Mars Exploration Rover during spacecraft assembly.</title>
        <authorList>
            <person name="Seuylemezian A."/>
            <person name="Vaishampayan P."/>
        </authorList>
    </citation>
    <scope>NUCLEOTIDE SEQUENCE [LARGE SCALE GENOMIC DNA]</scope>
    <source>
        <strain evidence="2 3">MER 54</strain>
    </source>
</reference>
<proteinExistence type="predicted"/>
<dbReference type="RefSeq" id="WP_126139216.1">
    <property type="nucleotide sequence ID" value="NZ_RXHU01000002.1"/>
</dbReference>
<comment type="caution">
    <text evidence="2">The sequence shown here is derived from an EMBL/GenBank/DDBJ whole genome shotgun (WGS) entry which is preliminary data.</text>
</comment>
<dbReference type="Pfam" id="PF01261">
    <property type="entry name" value="AP_endonuc_2"/>
    <property type="match status" value="1"/>
</dbReference>
<evidence type="ECO:0000313" key="2">
    <source>
        <dbReference type="EMBL" id="RTE11786.1"/>
    </source>
</evidence>